<evidence type="ECO:0000256" key="4">
    <source>
        <dbReference type="ARBA" id="ARBA00023180"/>
    </source>
</evidence>
<keyword evidence="6" id="KW-0472">Membrane</keyword>
<keyword evidence="6" id="KW-1133">Transmembrane helix</keyword>
<keyword evidence="6" id="KW-0812">Transmembrane</keyword>
<keyword evidence="4" id="KW-0325">Glycoprotein</keyword>
<evidence type="ECO:0000313" key="9">
    <source>
        <dbReference type="EMBL" id="KAK2153296.1"/>
    </source>
</evidence>
<keyword evidence="2" id="KW-0677">Repeat</keyword>
<feature type="transmembrane region" description="Helical" evidence="6">
    <location>
        <begin position="193"/>
        <end position="216"/>
    </location>
</feature>
<dbReference type="InterPro" id="IPR000859">
    <property type="entry name" value="CUB_dom"/>
</dbReference>
<comment type="caution">
    <text evidence="5">Lacks conserved residue(s) required for the propagation of feature annotation.</text>
</comment>
<reference evidence="9" key="1">
    <citation type="journal article" date="2023" name="Mol. Biol. Evol.">
        <title>Third-Generation Sequencing Reveals the Adaptive Role of the Epigenome in Three Deep-Sea Polychaetes.</title>
        <authorList>
            <person name="Perez M."/>
            <person name="Aroh O."/>
            <person name="Sun Y."/>
            <person name="Lan Y."/>
            <person name="Juniper S.K."/>
            <person name="Young C.R."/>
            <person name="Angers B."/>
            <person name="Qian P.Y."/>
        </authorList>
    </citation>
    <scope>NUCLEOTIDE SEQUENCE</scope>
    <source>
        <strain evidence="9">P08H-3</strain>
    </source>
</reference>
<dbReference type="PROSITE" id="PS01180">
    <property type="entry name" value="CUB"/>
    <property type="match status" value="1"/>
</dbReference>
<feature type="signal peptide" evidence="7">
    <location>
        <begin position="1"/>
        <end position="31"/>
    </location>
</feature>
<evidence type="ECO:0000256" key="6">
    <source>
        <dbReference type="SAM" id="Phobius"/>
    </source>
</evidence>
<evidence type="ECO:0000256" key="3">
    <source>
        <dbReference type="ARBA" id="ARBA00023157"/>
    </source>
</evidence>
<dbReference type="SUPFAM" id="SSF49854">
    <property type="entry name" value="Spermadhesin, CUB domain"/>
    <property type="match status" value="1"/>
</dbReference>
<keyword evidence="1 7" id="KW-0732">Signal</keyword>
<organism evidence="9 10">
    <name type="scientific">Paralvinella palmiformis</name>
    <dbReference type="NCBI Taxonomy" id="53620"/>
    <lineage>
        <taxon>Eukaryota</taxon>
        <taxon>Metazoa</taxon>
        <taxon>Spiralia</taxon>
        <taxon>Lophotrochozoa</taxon>
        <taxon>Annelida</taxon>
        <taxon>Polychaeta</taxon>
        <taxon>Sedentaria</taxon>
        <taxon>Canalipalpata</taxon>
        <taxon>Terebellida</taxon>
        <taxon>Terebelliformia</taxon>
        <taxon>Alvinellidae</taxon>
        <taxon>Paralvinella</taxon>
    </lineage>
</organism>
<dbReference type="SMART" id="SM00042">
    <property type="entry name" value="CUB"/>
    <property type="match status" value="1"/>
</dbReference>
<dbReference type="Proteomes" id="UP001208570">
    <property type="component" value="Unassembled WGS sequence"/>
</dbReference>
<keyword evidence="10" id="KW-1185">Reference proteome</keyword>
<evidence type="ECO:0000256" key="2">
    <source>
        <dbReference type="ARBA" id="ARBA00022737"/>
    </source>
</evidence>
<sequence length="281" mass="31597">MLWSNLGARITYILPPWLHLLVVCLMQTSQAGEYVTNDIRLGKINMSLYPDNGGDCAGRIDDMKAETYQQMITSPNYPDVYGNYLICRWTIATERLYEVIRFQIVDLAIRDSANCADDYIEIRDGLNSWSPAIKRYCGSNLNAVTALTSSSRTISIMFKTDGKNSDRGFKLAYWSVPKDEVMYSKPVWRASNYIALGVFFGIICFITVSIVTIAILRKLHSVKVKMRKPNPCLVQKRRPEVKPGFDANGMARDPSCDSVNTDCNTTRTSIGESTTNLANLL</sequence>
<dbReference type="FunFam" id="2.60.120.290:FF:000003">
    <property type="entry name" value="Neuropilin"/>
    <property type="match status" value="1"/>
</dbReference>
<evidence type="ECO:0000313" key="10">
    <source>
        <dbReference type="Proteomes" id="UP001208570"/>
    </source>
</evidence>
<dbReference type="AlphaFoldDB" id="A0AAD9N357"/>
<dbReference type="PANTHER" id="PTHR24251">
    <property type="entry name" value="OVOCHYMASE-RELATED"/>
    <property type="match status" value="1"/>
</dbReference>
<protein>
    <recommendedName>
        <fullName evidence="8">CUB domain-containing protein</fullName>
    </recommendedName>
</protein>
<dbReference type="CDD" id="cd00041">
    <property type="entry name" value="CUB"/>
    <property type="match status" value="1"/>
</dbReference>
<comment type="caution">
    <text evidence="9">The sequence shown here is derived from an EMBL/GenBank/DDBJ whole genome shotgun (WGS) entry which is preliminary data.</text>
</comment>
<dbReference type="Pfam" id="PF00431">
    <property type="entry name" value="CUB"/>
    <property type="match status" value="1"/>
</dbReference>
<dbReference type="Gene3D" id="2.60.120.290">
    <property type="entry name" value="Spermadhesin, CUB domain"/>
    <property type="match status" value="1"/>
</dbReference>
<dbReference type="EMBL" id="JAODUP010000301">
    <property type="protein sequence ID" value="KAK2153296.1"/>
    <property type="molecule type" value="Genomic_DNA"/>
</dbReference>
<dbReference type="PANTHER" id="PTHR24251:SF50">
    <property type="entry name" value="ATTRACTIN-LIKE 1A"/>
    <property type="match status" value="1"/>
</dbReference>
<feature type="chain" id="PRO_5041928592" description="CUB domain-containing protein" evidence="7">
    <location>
        <begin position="32"/>
        <end position="281"/>
    </location>
</feature>
<evidence type="ECO:0000259" key="8">
    <source>
        <dbReference type="PROSITE" id="PS01180"/>
    </source>
</evidence>
<evidence type="ECO:0000256" key="7">
    <source>
        <dbReference type="SAM" id="SignalP"/>
    </source>
</evidence>
<name>A0AAD9N357_9ANNE</name>
<evidence type="ECO:0000256" key="1">
    <source>
        <dbReference type="ARBA" id="ARBA00022729"/>
    </source>
</evidence>
<proteinExistence type="predicted"/>
<feature type="domain" description="CUB" evidence="8">
    <location>
        <begin position="56"/>
        <end position="176"/>
    </location>
</feature>
<gene>
    <name evidence="9" type="ORF">LSH36_301g01023</name>
</gene>
<evidence type="ECO:0000256" key="5">
    <source>
        <dbReference type="PROSITE-ProRule" id="PRU00059"/>
    </source>
</evidence>
<accession>A0AAD9N357</accession>
<dbReference type="InterPro" id="IPR035914">
    <property type="entry name" value="Sperma_CUB_dom_sf"/>
</dbReference>
<keyword evidence="3" id="KW-1015">Disulfide bond</keyword>